<accession>A0A4C1X4B2</accession>
<evidence type="ECO:0000256" key="1">
    <source>
        <dbReference type="SAM" id="SignalP"/>
    </source>
</evidence>
<proteinExistence type="predicted"/>
<sequence>MYSGKLFGKLFRLILPLIHSSFHSPQTQHHLDGWRSTTICFVRHERCPTPSQETANAPATPPETECHGRRWICYKKNRIGDWGISETNRKQQQANYVVYKYLSSALLANNLAKLRVNWSINQAARAAGEFSYYHRINCGFDGDSQLAAVLRLRADPARGRCGTTAVVELHLFYCSNTHIH</sequence>
<reference evidence="2 3" key="1">
    <citation type="journal article" date="2019" name="Commun. Biol.">
        <title>The bagworm genome reveals a unique fibroin gene that provides high tensile strength.</title>
        <authorList>
            <person name="Kono N."/>
            <person name="Nakamura H."/>
            <person name="Ohtoshi R."/>
            <person name="Tomita M."/>
            <person name="Numata K."/>
            <person name="Arakawa K."/>
        </authorList>
    </citation>
    <scope>NUCLEOTIDE SEQUENCE [LARGE SCALE GENOMIC DNA]</scope>
</reference>
<protein>
    <submittedName>
        <fullName evidence="2">Uncharacterized protein</fullName>
    </submittedName>
</protein>
<organism evidence="2 3">
    <name type="scientific">Eumeta variegata</name>
    <name type="common">Bagworm moth</name>
    <name type="synonym">Eumeta japonica</name>
    <dbReference type="NCBI Taxonomy" id="151549"/>
    <lineage>
        <taxon>Eukaryota</taxon>
        <taxon>Metazoa</taxon>
        <taxon>Ecdysozoa</taxon>
        <taxon>Arthropoda</taxon>
        <taxon>Hexapoda</taxon>
        <taxon>Insecta</taxon>
        <taxon>Pterygota</taxon>
        <taxon>Neoptera</taxon>
        <taxon>Endopterygota</taxon>
        <taxon>Lepidoptera</taxon>
        <taxon>Glossata</taxon>
        <taxon>Ditrysia</taxon>
        <taxon>Tineoidea</taxon>
        <taxon>Psychidae</taxon>
        <taxon>Oiketicinae</taxon>
        <taxon>Eumeta</taxon>
    </lineage>
</organism>
<dbReference type="Proteomes" id="UP000299102">
    <property type="component" value="Unassembled WGS sequence"/>
</dbReference>
<feature type="chain" id="PRO_5020029326" evidence="1">
    <location>
        <begin position="21"/>
        <end position="180"/>
    </location>
</feature>
<evidence type="ECO:0000313" key="2">
    <source>
        <dbReference type="EMBL" id="GBP57085.1"/>
    </source>
</evidence>
<feature type="signal peptide" evidence="1">
    <location>
        <begin position="1"/>
        <end position="20"/>
    </location>
</feature>
<dbReference type="EMBL" id="BGZK01000708">
    <property type="protein sequence ID" value="GBP57085.1"/>
    <property type="molecule type" value="Genomic_DNA"/>
</dbReference>
<keyword evidence="1" id="KW-0732">Signal</keyword>
<keyword evidence="3" id="KW-1185">Reference proteome</keyword>
<name>A0A4C1X4B2_EUMVA</name>
<dbReference type="AlphaFoldDB" id="A0A4C1X4B2"/>
<gene>
    <name evidence="2" type="ORF">EVAR_36752_1</name>
</gene>
<comment type="caution">
    <text evidence="2">The sequence shown here is derived from an EMBL/GenBank/DDBJ whole genome shotgun (WGS) entry which is preliminary data.</text>
</comment>
<evidence type="ECO:0000313" key="3">
    <source>
        <dbReference type="Proteomes" id="UP000299102"/>
    </source>
</evidence>